<proteinExistence type="predicted"/>
<reference evidence="2" key="1">
    <citation type="submission" date="2024-05" db="EMBL/GenBank/DDBJ databases">
        <title>30 novel species of actinomycetes from the DSMZ collection.</title>
        <authorList>
            <person name="Nouioui I."/>
        </authorList>
    </citation>
    <scope>NUCLEOTIDE SEQUENCE</scope>
    <source>
        <strain evidence="2">DSM 41527</strain>
    </source>
</reference>
<dbReference type="EMBL" id="JAVRFE010000003">
    <property type="protein sequence ID" value="MDT0454813.1"/>
    <property type="molecule type" value="Genomic_DNA"/>
</dbReference>
<evidence type="ECO:0000313" key="3">
    <source>
        <dbReference type="Proteomes" id="UP001180551"/>
    </source>
</evidence>
<sequence length="108" mass="11975">MATEENTDRKETDRKEEAHHGGPDRIAAPTAMRHAAGQLAQMLQCEPASVSALKATDDGWSADVEVVEIERVPDTASVMASYRVYLDAQGQLLGYERTRRYGRGQIDR</sequence>
<protein>
    <submittedName>
        <fullName evidence="2">Gas vesicle protein</fullName>
    </submittedName>
</protein>
<feature type="compositionally biased region" description="Basic and acidic residues" evidence="1">
    <location>
        <begin position="1"/>
        <end position="23"/>
    </location>
</feature>
<gene>
    <name evidence="2" type="ORF">RM550_03530</name>
</gene>
<organism evidence="2 3">
    <name type="scientific">Streptomyces mooreae</name>
    <dbReference type="NCBI Taxonomy" id="3075523"/>
    <lineage>
        <taxon>Bacteria</taxon>
        <taxon>Bacillati</taxon>
        <taxon>Actinomycetota</taxon>
        <taxon>Actinomycetes</taxon>
        <taxon>Kitasatosporales</taxon>
        <taxon>Streptomycetaceae</taxon>
        <taxon>Streptomyces</taxon>
    </lineage>
</organism>
<name>A0ABU2T0Q3_9ACTN</name>
<evidence type="ECO:0000313" key="2">
    <source>
        <dbReference type="EMBL" id="MDT0454813.1"/>
    </source>
</evidence>
<accession>A0ABU2T0Q3</accession>
<comment type="caution">
    <text evidence="2">The sequence shown here is derived from an EMBL/GenBank/DDBJ whole genome shotgun (WGS) entry which is preliminary data.</text>
</comment>
<keyword evidence="3" id="KW-1185">Reference proteome</keyword>
<dbReference type="Proteomes" id="UP001180551">
    <property type="component" value="Unassembled WGS sequence"/>
</dbReference>
<dbReference type="PIRSF" id="PIRSF028743">
    <property type="entry name" value="GvpO_protein"/>
    <property type="match status" value="1"/>
</dbReference>
<dbReference type="Pfam" id="PF05800">
    <property type="entry name" value="GvpO"/>
    <property type="match status" value="1"/>
</dbReference>
<dbReference type="RefSeq" id="WP_311622239.1">
    <property type="nucleotide sequence ID" value="NZ_JAVRFE010000003.1"/>
</dbReference>
<evidence type="ECO:0000256" key="1">
    <source>
        <dbReference type="SAM" id="MobiDB-lite"/>
    </source>
</evidence>
<feature type="region of interest" description="Disordered" evidence="1">
    <location>
        <begin position="1"/>
        <end position="27"/>
    </location>
</feature>
<dbReference type="InterPro" id="IPR008634">
    <property type="entry name" value="Gas-vesicle_GvpO"/>
</dbReference>